<dbReference type="Pfam" id="PF06949">
    <property type="entry name" value="DUF1292"/>
    <property type="match status" value="1"/>
</dbReference>
<sequence>MSEHNHEHGEACGCGHDHDHEHEEFVLTLTDESGNDVDMVLVETFDVGEKLYALLLERNNPGADGIILRMEEENDEMVLYNIEDEDEWRQVEEAYNQLVSELDEA</sequence>
<proteinExistence type="predicted"/>
<keyword evidence="2" id="KW-1185">Reference proteome</keyword>
<evidence type="ECO:0000313" key="1">
    <source>
        <dbReference type="EMBL" id="GGF87208.1"/>
    </source>
</evidence>
<dbReference type="InterPro" id="IPR009711">
    <property type="entry name" value="UPF0473"/>
</dbReference>
<dbReference type="EMBL" id="BMIW01000003">
    <property type="protein sequence ID" value="GGF87208.1"/>
    <property type="molecule type" value="Genomic_DNA"/>
</dbReference>
<dbReference type="RefSeq" id="WP_120462499.1">
    <property type="nucleotide sequence ID" value="NZ_BMIW01000003.1"/>
</dbReference>
<name>A0ABQ1VQ35_9BACL</name>
<accession>A0ABQ1VQ35</accession>
<evidence type="ECO:0000313" key="2">
    <source>
        <dbReference type="Proteomes" id="UP000608420"/>
    </source>
</evidence>
<dbReference type="Proteomes" id="UP000608420">
    <property type="component" value="Unassembled WGS sequence"/>
</dbReference>
<comment type="caution">
    <text evidence="1">The sequence shown here is derived from an EMBL/GenBank/DDBJ whole genome shotgun (WGS) entry which is preliminary data.</text>
</comment>
<organism evidence="1 2">
    <name type="scientific">Paenibacillus aceti</name>
    <dbReference type="NCBI Taxonomy" id="1820010"/>
    <lineage>
        <taxon>Bacteria</taxon>
        <taxon>Bacillati</taxon>
        <taxon>Bacillota</taxon>
        <taxon>Bacilli</taxon>
        <taxon>Bacillales</taxon>
        <taxon>Paenibacillaceae</taxon>
        <taxon>Paenibacillus</taxon>
    </lineage>
</organism>
<protein>
    <submittedName>
        <fullName evidence="1">UPF0473 protein</fullName>
    </submittedName>
</protein>
<gene>
    <name evidence="1" type="ORF">GCM10010913_05810</name>
</gene>
<reference evidence="2" key="1">
    <citation type="journal article" date="2019" name="Int. J. Syst. Evol. Microbiol.">
        <title>The Global Catalogue of Microorganisms (GCM) 10K type strain sequencing project: providing services to taxonomists for standard genome sequencing and annotation.</title>
        <authorList>
            <consortium name="The Broad Institute Genomics Platform"/>
            <consortium name="The Broad Institute Genome Sequencing Center for Infectious Disease"/>
            <person name="Wu L."/>
            <person name="Ma J."/>
        </authorList>
    </citation>
    <scope>NUCLEOTIDE SEQUENCE [LARGE SCALE GENOMIC DNA]</scope>
    <source>
        <strain evidence="2">CGMCC 1.15420</strain>
    </source>
</reference>